<evidence type="ECO:0000313" key="2">
    <source>
        <dbReference type="Proteomes" id="UP000199592"/>
    </source>
</evidence>
<dbReference type="Proteomes" id="UP000199592">
    <property type="component" value="Unassembled WGS sequence"/>
</dbReference>
<gene>
    <name evidence="1" type="ORF">SAMN04487892_0044</name>
</gene>
<sequence length="76" mass="8937">MKITCEEASGICDKSQYKEAGWWEIFKLRLHLLYCKTCKKYSKKNTELSSLCDRAGLTVLTKEEKEKMKKDLEKNL</sequence>
<evidence type="ECO:0000313" key="1">
    <source>
        <dbReference type="EMBL" id="SDW01703.1"/>
    </source>
</evidence>
<keyword evidence="2" id="KW-1185">Reference proteome</keyword>
<evidence type="ECO:0008006" key="3">
    <source>
        <dbReference type="Google" id="ProtNLM"/>
    </source>
</evidence>
<accession>A0A1H2Q3N0</accession>
<dbReference type="RefSeq" id="WP_090293721.1">
    <property type="nucleotide sequence ID" value="NZ_FNKI01000002.1"/>
</dbReference>
<proteinExistence type="predicted"/>
<name>A0A1H2Q3N0_9FLAO</name>
<organism evidence="1 2">
    <name type="scientific">Flagellimonas zhangzhouensis</name>
    <dbReference type="NCBI Taxonomy" id="1073328"/>
    <lineage>
        <taxon>Bacteria</taxon>
        <taxon>Pseudomonadati</taxon>
        <taxon>Bacteroidota</taxon>
        <taxon>Flavobacteriia</taxon>
        <taxon>Flavobacteriales</taxon>
        <taxon>Flavobacteriaceae</taxon>
        <taxon>Flagellimonas</taxon>
    </lineage>
</organism>
<dbReference type="OrthoDB" id="1262821at2"/>
<protein>
    <recommendedName>
        <fullName evidence="3">Glycine dehydrogenase</fullName>
    </recommendedName>
</protein>
<dbReference type="STRING" id="1073328.SAMN05216294_1393"/>
<reference evidence="2" key="1">
    <citation type="submission" date="2016-10" db="EMBL/GenBank/DDBJ databases">
        <authorList>
            <person name="Varghese N."/>
            <person name="Submissions S."/>
        </authorList>
    </citation>
    <scope>NUCLEOTIDE SEQUENCE [LARGE SCALE GENOMIC DNA]</scope>
    <source>
        <strain evidence="2">DSM 25030</strain>
    </source>
</reference>
<dbReference type="EMBL" id="FNMY01000001">
    <property type="protein sequence ID" value="SDW01703.1"/>
    <property type="molecule type" value="Genomic_DNA"/>
</dbReference>
<dbReference type="AlphaFoldDB" id="A0A1H2Q3N0"/>